<organism evidence="1 2">
    <name type="scientific">Sphingobacterium litopenaei</name>
    <dbReference type="NCBI Taxonomy" id="2763500"/>
    <lineage>
        <taxon>Bacteria</taxon>
        <taxon>Pseudomonadati</taxon>
        <taxon>Bacteroidota</taxon>
        <taxon>Sphingobacteriia</taxon>
        <taxon>Sphingobacteriales</taxon>
        <taxon>Sphingobacteriaceae</taxon>
        <taxon>Sphingobacterium</taxon>
    </lineage>
</organism>
<dbReference type="Proteomes" id="UP000651271">
    <property type="component" value="Unassembled WGS sequence"/>
</dbReference>
<dbReference type="Gene3D" id="2.60.120.10">
    <property type="entry name" value="Jelly Rolls"/>
    <property type="match status" value="1"/>
</dbReference>
<comment type="caution">
    <text evidence="1">The sequence shown here is derived from an EMBL/GenBank/DDBJ whole genome shotgun (WGS) entry which is preliminary data.</text>
</comment>
<sequence>MEKASIFENITHGDSKPAITVLLNTNTIKEVRIVFRENQEMKEHKAGYPIVVEIVEGSIDFGVLGERHILNKGMLVALEASVPHDLIAIEDSIVRLSLHKLDNISRVEQISK</sequence>
<name>A0ABR7YIK3_9SPHI</name>
<gene>
    <name evidence="1" type="ORF">H8B04_16595</name>
</gene>
<dbReference type="InterPro" id="IPR014710">
    <property type="entry name" value="RmlC-like_jellyroll"/>
</dbReference>
<keyword evidence="2" id="KW-1185">Reference proteome</keyword>
<protein>
    <submittedName>
        <fullName evidence="1">Cupin</fullName>
    </submittedName>
</protein>
<evidence type="ECO:0000313" key="1">
    <source>
        <dbReference type="EMBL" id="MBD1431145.1"/>
    </source>
</evidence>
<dbReference type="RefSeq" id="WP_165292607.1">
    <property type="nucleotide sequence ID" value="NZ_JACOIJ010000064.1"/>
</dbReference>
<dbReference type="EMBL" id="JACOIJ010000064">
    <property type="protein sequence ID" value="MBD1431145.1"/>
    <property type="molecule type" value="Genomic_DNA"/>
</dbReference>
<proteinExistence type="predicted"/>
<accession>A0ABR7YIK3</accession>
<dbReference type="InterPro" id="IPR011051">
    <property type="entry name" value="RmlC_Cupin_sf"/>
</dbReference>
<dbReference type="SUPFAM" id="SSF51182">
    <property type="entry name" value="RmlC-like cupins"/>
    <property type="match status" value="1"/>
</dbReference>
<evidence type="ECO:0000313" key="2">
    <source>
        <dbReference type="Proteomes" id="UP000651271"/>
    </source>
</evidence>
<reference evidence="1 2" key="1">
    <citation type="submission" date="2020-08" db="EMBL/GenBank/DDBJ databases">
        <title>Sphingobacterium sp. DN04309 isolated from aquaculture water.</title>
        <authorList>
            <person name="Zhang M."/>
        </authorList>
    </citation>
    <scope>NUCLEOTIDE SEQUENCE [LARGE SCALE GENOMIC DNA]</scope>
    <source>
        <strain evidence="1 2">DN04309</strain>
    </source>
</reference>